<dbReference type="AlphaFoldDB" id="A0A810L4P3"/>
<name>A0A810L4P3_9ACTN</name>
<dbReference type="Gene3D" id="1.10.260.40">
    <property type="entry name" value="lambda repressor-like DNA-binding domains"/>
    <property type="match status" value="1"/>
</dbReference>
<dbReference type="Proteomes" id="UP000680750">
    <property type="component" value="Chromosome"/>
</dbReference>
<dbReference type="GO" id="GO:0003677">
    <property type="term" value="F:DNA binding"/>
    <property type="evidence" value="ECO:0007669"/>
    <property type="project" value="InterPro"/>
</dbReference>
<dbReference type="EMBL" id="AP023354">
    <property type="protein sequence ID" value="BCJ30530.1"/>
    <property type="molecule type" value="Genomic_DNA"/>
</dbReference>
<evidence type="ECO:0000313" key="2">
    <source>
        <dbReference type="EMBL" id="BCJ30530.1"/>
    </source>
</evidence>
<proteinExistence type="predicted"/>
<protein>
    <recommendedName>
        <fullName evidence="4">XRE family transcriptional regulator</fullName>
    </recommendedName>
</protein>
<evidence type="ECO:0000256" key="1">
    <source>
        <dbReference type="SAM" id="MobiDB-lite"/>
    </source>
</evidence>
<organism evidence="2 3">
    <name type="scientific">Actinocatenispora sera</name>
    <dbReference type="NCBI Taxonomy" id="390989"/>
    <lineage>
        <taxon>Bacteria</taxon>
        <taxon>Bacillati</taxon>
        <taxon>Actinomycetota</taxon>
        <taxon>Actinomycetes</taxon>
        <taxon>Micromonosporales</taxon>
        <taxon>Micromonosporaceae</taxon>
        <taxon>Actinocatenispora</taxon>
    </lineage>
</organism>
<dbReference type="SUPFAM" id="SSF47413">
    <property type="entry name" value="lambda repressor-like DNA-binding domains"/>
    <property type="match status" value="1"/>
</dbReference>
<dbReference type="KEGG" id="aser:Asera_46380"/>
<dbReference type="OrthoDB" id="5186342at2"/>
<dbReference type="RefSeq" id="WP_051802491.1">
    <property type="nucleotide sequence ID" value="NZ_AP023354.1"/>
</dbReference>
<dbReference type="InterPro" id="IPR010982">
    <property type="entry name" value="Lambda_DNA-bd_dom_sf"/>
</dbReference>
<sequence>MPNWEAVSVAMTDRMAELDLTQADVASKAGVALMTVRELQRNLTPRRRSPRTLAALSEALGWPRSRLEDLSNGDRGEEPTLPGTDVTRELGRLRQELAELSARVDAIEANGERSR</sequence>
<feature type="compositionally biased region" description="Basic and acidic residues" evidence="1">
    <location>
        <begin position="65"/>
        <end position="78"/>
    </location>
</feature>
<evidence type="ECO:0008006" key="4">
    <source>
        <dbReference type="Google" id="ProtNLM"/>
    </source>
</evidence>
<keyword evidence="3" id="KW-1185">Reference proteome</keyword>
<reference evidence="2" key="1">
    <citation type="submission" date="2020-08" db="EMBL/GenBank/DDBJ databases">
        <title>Whole genome shotgun sequence of Actinocatenispora sera NBRC 101916.</title>
        <authorList>
            <person name="Komaki H."/>
            <person name="Tamura T."/>
        </authorList>
    </citation>
    <scope>NUCLEOTIDE SEQUENCE</scope>
    <source>
        <strain evidence="2">NBRC 101916</strain>
    </source>
</reference>
<feature type="region of interest" description="Disordered" evidence="1">
    <location>
        <begin position="65"/>
        <end position="86"/>
    </location>
</feature>
<accession>A0A810L4P3</accession>
<evidence type="ECO:0000313" key="3">
    <source>
        <dbReference type="Proteomes" id="UP000680750"/>
    </source>
</evidence>
<gene>
    <name evidence="2" type="ORF">Asera_46380</name>
</gene>